<sequence length="633" mass="69480">MPPRFDSASMFAGLLGDDDSGRWLLAPKDAAATSTRAYVDDTFVLVTTWTTETGVVEVTDLMPYGDRRADVVRRVRGISGTVTMTEDLRIRFGYTTAIPWIRQLNEDGTRDGGPGGNAPDAALDAATAASGEPHVGTLIAIAGPDAVIVRGPRLTAADHTHTATFDVAAGETVDMSLTWYPSHRVPPAAIEVGKRIDETVDWWREWASHSDAPKVYGPEVHRSLLLLRALTHEDTNGIVAAATTSLPEQFGGGRNWDYRYVWLRDASMTLQSLILHGFADEATGWRDWLLRAIAGDPADVQIMYGLSGERYLAETTIDELPGYRGAAPVRVGNGAYTQYQGDVFGEVMVALHDARELGVEEGPDSWALQRALMQHVEENWDRPDNGIWEIRGPAQHFTHSRVMIWAALDRAVRGVQQFHLDGPVDRWMALREKVRDEIETHGYDAERGCYVQYYGSKEVDASLLQLVQVGYVDAHDPRMLGTVKAIEEDLLIDGLLVRYRTESGVDGLSGTENPFLTCSFWLAEQYARSGRIDDATALMDTLVGYRNDVGMLSEEIEVATGHHVGNTPQALSHLALVRAADAIDAAIDHSRGNRGRRLASAPGPKHGTEPFETPPAEPDRYPDDLGADRTTSA</sequence>
<feature type="compositionally biased region" description="Basic and acidic residues" evidence="1">
    <location>
        <begin position="617"/>
        <end position="627"/>
    </location>
</feature>
<reference evidence="5" key="1">
    <citation type="journal article" date="2019" name="Int. J. Syst. Evol. Microbiol.">
        <title>The Global Catalogue of Microorganisms (GCM) 10K type strain sequencing project: providing services to taxonomists for standard genome sequencing and annotation.</title>
        <authorList>
            <consortium name="The Broad Institute Genomics Platform"/>
            <consortium name="The Broad Institute Genome Sequencing Center for Infectious Disease"/>
            <person name="Wu L."/>
            <person name="Ma J."/>
        </authorList>
    </citation>
    <scope>NUCLEOTIDE SEQUENCE [LARGE SCALE GENOMIC DNA]</scope>
    <source>
        <strain evidence="5">NBRC 108728</strain>
    </source>
</reference>
<dbReference type="InterPro" id="IPR012341">
    <property type="entry name" value="6hp_glycosidase-like_sf"/>
</dbReference>
<dbReference type="InterPro" id="IPR045582">
    <property type="entry name" value="Trehalase-like_N"/>
</dbReference>
<keyword evidence="4" id="KW-0378">Hydrolase</keyword>
<evidence type="ECO:0000259" key="2">
    <source>
        <dbReference type="Pfam" id="PF00723"/>
    </source>
</evidence>
<evidence type="ECO:0000313" key="5">
    <source>
        <dbReference type="Proteomes" id="UP001321486"/>
    </source>
</evidence>
<dbReference type="Gene3D" id="1.50.10.10">
    <property type="match status" value="1"/>
</dbReference>
<dbReference type="Proteomes" id="UP001321486">
    <property type="component" value="Chromosome"/>
</dbReference>
<dbReference type="PANTHER" id="PTHR31616">
    <property type="entry name" value="TREHALASE"/>
    <property type="match status" value="1"/>
</dbReference>
<feature type="domain" description="GH15-like" evidence="2">
    <location>
        <begin position="227"/>
        <end position="580"/>
    </location>
</feature>
<dbReference type="EMBL" id="AP027732">
    <property type="protein sequence ID" value="BDZ50962.1"/>
    <property type="molecule type" value="Genomic_DNA"/>
</dbReference>
<proteinExistence type="predicted"/>
<dbReference type="PANTHER" id="PTHR31616:SF0">
    <property type="entry name" value="GLUCAN 1,4-ALPHA-GLUCOSIDASE"/>
    <property type="match status" value="1"/>
</dbReference>
<dbReference type="Pfam" id="PF19291">
    <property type="entry name" value="TREH_N"/>
    <property type="match status" value="1"/>
</dbReference>
<evidence type="ECO:0000313" key="4">
    <source>
        <dbReference type="EMBL" id="BDZ50962.1"/>
    </source>
</evidence>
<dbReference type="InterPro" id="IPR011613">
    <property type="entry name" value="GH15-like"/>
</dbReference>
<keyword evidence="5" id="KW-1185">Reference proteome</keyword>
<gene>
    <name evidence="4" type="ORF">GCM10025867_32030</name>
</gene>
<dbReference type="Pfam" id="PF00723">
    <property type="entry name" value="Glyco_hydro_15"/>
    <property type="match status" value="1"/>
</dbReference>
<dbReference type="GO" id="GO:0016787">
    <property type="term" value="F:hydrolase activity"/>
    <property type="evidence" value="ECO:0007669"/>
    <property type="project" value="UniProtKB-KW"/>
</dbReference>
<name>A0ABM8GR83_9MICO</name>
<feature type="region of interest" description="Disordered" evidence="1">
    <location>
        <begin position="591"/>
        <end position="633"/>
    </location>
</feature>
<organism evidence="4 5">
    <name type="scientific">Frondihabitans sucicola</name>
    <dbReference type="NCBI Taxonomy" id="1268041"/>
    <lineage>
        <taxon>Bacteria</taxon>
        <taxon>Bacillati</taxon>
        <taxon>Actinomycetota</taxon>
        <taxon>Actinomycetes</taxon>
        <taxon>Micrococcales</taxon>
        <taxon>Microbacteriaceae</taxon>
        <taxon>Frondihabitans</taxon>
    </lineage>
</organism>
<accession>A0ABM8GR83</accession>
<feature type="domain" description="Trehalase-like N-terminal" evidence="3">
    <location>
        <begin position="3"/>
        <end position="80"/>
    </location>
</feature>
<dbReference type="SUPFAM" id="SSF48208">
    <property type="entry name" value="Six-hairpin glycosidases"/>
    <property type="match status" value="1"/>
</dbReference>
<evidence type="ECO:0000259" key="3">
    <source>
        <dbReference type="Pfam" id="PF19291"/>
    </source>
</evidence>
<evidence type="ECO:0000256" key="1">
    <source>
        <dbReference type="SAM" id="MobiDB-lite"/>
    </source>
</evidence>
<protein>
    <submittedName>
        <fullName evidence="4">Glycoside hydrolase family 15</fullName>
    </submittedName>
</protein>
<dbReference type="InterPro" id="IPR008928">
    <property type="entry name" value="6-hairpin_glycosidase_sf"/>
</dbReference>